<reference evidence="1" key="2">
    <citation type="journal article" date="2015" name="Data Brief">
        <title>Shoot transcriptome of the giant reed, Arundo donax.</title>
        <authorList>
            <person name="Barrero R.A."/>
            <person name="Guerrero F.D."/>
            <person name="Moolhuijzen P."/>
            <person name="Goolsby J.A."/>
            <person name="Tidwell J."/>
            <person name="Bellgard S.E."/>
            <person name="Bellgard M.I."/>
        </authorList>
    </citation>
    <scope>NUCLEOTIDE SEQUENCE</scope>
    <source>
        <tissue evidence="1">Shoot tissue taken approximately 20 cm above the soil surface</tissue>
    </source>
</reference>
<evidence type="ECO:0000313" key="1">
    <source>
        <dbReference type="EMBL" id="JAD36633.1"/>
    </source>
</evidence>
<protein>
    <submittedName>
        <fullName evidence="1">Uncharacterized protein</fullName>
    </submittedName>
</protein>
<organism evidence="1">
    <name type="scientific">Arundo donax</name>
    <name type="common">Giant reed</name>
    <name type="synonym">Donax arundinaceus</name>
    <dbReference type="NCBI Taxonomy" id="35708"/>
    <lineage>
        <taxon>Eukaryota</taxon>
        <taxon>Viridiplantae</taxon>
        <taxon>Streptophyta</taxon>
        <taxon>Embryophyta</taxon>
        <taxon>Tracheophyta</taxon>
        <taxon>Spermatophyta</taxon>
        <taxon>Magnoliopsida</taxon>
        <taxon>Liliopsida</taxon>
        <taxon>Poales</taxon>
        <taxon>Poaceae</taxon>
        <taxon>PACMAD clade</taxon>
        <taxon>Arundinoideae</taxon>
        <taxon>Arundineae</taxon>
        <taxon>Arundo</taxon>
    </lineage>
</organism>
<dbReference type="EMBL" id="GBRH01261262">
    <property type="protein sequence ID" value="JAD36633.1"/>
    <property type="molecule type" value="Transcribed_RNA"/>
</dbReference>
<accession>A0A0A8ZG69</accession>
<proteinExistence type="predicted"/>
<dbReference type="AlphaFoldDB" id="A0A0A8ZG69"/>
<sequence length="72" mass="7754">MPNAESTPVRLGFLLQWTQDGSQLMPQEFGLSARVHFVCRIGGCTPGLKMGVGIPTLSPLVWPTSDLGLIMV</sequence>
<reference evidence="1" key="1">
    <citation type="submission" date="2014-09" db="EMBL/GenBank/DDBJ databases">
        <authorList>
            <person name="Magalhaes I.L.F."/>
            <person name="Oliveira U."/>
            <person name="Santos F.R."/>
            <person name="Vidigal T.H.D.A."/>
            <person name="Brescovit A.D."/>
            <person name="Santos A.J."/>
        </authorList>
    </citation>
    <scope>NUCLEOTIDE SEQUENCE</scope>
    <source>
        <tissue evidence="1">Shoot tissue taken approximately 20 cm above the soil surface</tissue>
    </source>
</reference>
<name>A0A0A8ZG69_ARUDO</name>